<dbReference type="Pfam" id="PF07466">
    <property type="entry name" value="DUF1517"/>
    <property type="match status" value="1"/>
</dbReference>
<dbReference type="EMBL" id="DF236955">
    <property type="protein sequence ID" value="GAQ78026.1"/>
    <property type="molecule type" value="Genomic_DNA"/>
</dbReference>
<evidence type="ECO:0000313" key="2">
    <source>
        <dbReference type="Proteomes" id="UP000054558"/>
    </source>
</evidence>
<dbReference type="STRING" id="105231.A0A0U9HI73"/>
<dbReference type="AlphaFoldDB" id="A0A0U9HI73"/>
<dbReference type="PANTHER" id="PTHR33975">
    <property type="entry name" value="MYELIN-ASSOCIATED OLIGODENDROCYTE BASIC PROTEIN"/>
    <property type="match status" value="1"/>
</dbReference>
<accession>A0A0U9HI73</accession>
<evidence type="ECO:0000313" key="1">
    <source>
        <dbReference type="EMBL" id="GAQ78026.1"/>
    </source>
</evidence>
<dbReference type="InterPro" id="IPR053023">
    <property type="entry name" value="FLAP_modulator"/>
</dbReference>
<feature type="non-terminal residue" evidence="1">
    <location>
        <position position="1"/>
    </location>
</feature>
<sequence length="299" mass="32793">KYGAAGFRETLPTTPMHGAAAFGKRPLIVPKHVARLKTSWMRGRELRKRGAASKRAGWSDDNTLGSLRGGIGYAVANVSWGVEKTRADVSKSRATEAAHVYEFDFDGNRLLTVVKIQVALVGQAKSVQVQMDKLCEEADTSSKEGLHNLLTEILLVILRHSTDWAYGTAQMNALGYDSAEKKYQRTVLEERSKAKQETLINAGGKLTPKTPSIRPPNDDQPPNEFVVVTVLAAIKGRLQTPDGASHVSTPQSLKIALQALSEVQAKDLEVLDILWVPQEDDDTLTHEELIENFTDLSPV</sequence>
<dbReference type="OrthoDB" id="542507at2759"/>
<keyword evidence="2" id="KW-1185">Reference proteome</keyword>
<gene>
    <name evidence="1" type="ORF">KFL_000060920</name>
</gene>
<protein>
    <submittedName>
        <fullName evidence="1">Uncharacterized protein</fullName>
    </submittedName>
</protein>
<dbReference type="Proteomes" id="UP000054558">
    <property type="component" value="Unassembled WGS sequence"/>
</dbReference>
<organism evidence="1 2">
    <name type="scientific">Klebsormidium nitens</name>
    <name type="common">Green alga</name>
    <name type="synonym">Ulothrix nitens</name>
    <dbReference type="NCBI Taxonomy" id="105231"/>
    <lineage>
        <taxon>Eukaryota</taxon>
        <taxon>Viridiplantae</taxon>
        <taxon>Streptophyta</taxon>
        <taxon>Klebsormidiophyceae</taxon>
        <taxon>Klebsormidiales</taxon>
        <taxon>Klebsormidiaceae</taxon>
        <taxon>Klebsormidium</taxon>
    </lineage>
</organism>
<dbReference type="InterPro" id="IPR010903">
    <property type="entry name" value="DUF1517"/>
</dbReference>
<dbReference type="PANTHER" id="PTHR33975:SF2">
    <property type="entry name" value="MYELIN-ASSOCIATED OLIGODENDROCYTE BASIC PROTEIN"/>
    <property type="match status" value="1"/>
</dbReference>
<dbReference type="OMA" id="CEEADTS"/>
<reference evidence="1 2" key="1">
    <citation type="journal article" date="2014" name="Nat. Commun.">
        <title>Klebsormidium flaccidum genome reveals primary factors for plant terrestrial adaptation.</title>
        <authorList>
            <person name="Hori K."/>
            <person name="Maruyama F."/>
            <person name="Fujisawa T."/>
            <person name="Togashi T."/>
            <person name="Yamamoto N."/>
            <person name="Seo M."/>
            <person name="Sato S."/>
            <person name="Yamada T."/>
            <person name="Mori H."/>
            <person name="Tajima N."/>
            <person name="Moriyama T."/>
            <person name="Ikeuchi M."/>
            <person name="Watanabe M."/>
            <person name="Wada H."/>
            <person name="Kobayashi K."/>
            <person name="Saito M."/>
            <person name="Masuda T."/>
            <person name="Sasaki-Sekimoto Y."/>
            <person name="Mashiguchi K."/>
            <person name="Awai K."/>
            <person name="Shimojima M."/>
            <person name="Masuda S."/>
            <person name="Iwai M."/>
            <person name="Nobusawa T."/>
            <person name="Narise T."/>
            <person name="Kondo S."/>
            <person name="Saito H."/>
            <person name="Sato R."/>
            <person name="Murakawa M."/>
            <person name="Ihara Y."/>
            <person name="Oshima-Yamada Y."/>
            <person name="Ohtaka K."/>
            <person name="Satoh M."/>
            <person name="Sonobe K."/>
            <person name="Ishii M."/>
            <person name="Ohtani R."/>
            <person name="Kanamori-Sato M."/>
            <person name="Honoki R."/>
            <person name="Miyazaki D."/>
            <person name="Mochizuki H."/>
            <person name="Umetsu J."/>
            <person name="Higashi K."/>
            <person name="Shibata D."/>
            <person name="Kamiya Y."/>
            <person name="Sato N."/>
            <person name="Nakamura Y."/>
            <person name="Tabata S."/>
            <person name="Ida S."/>
            <person name="Kurokawa K."/>
            <person name="Ohta H."/>
        </authorList>
    </citation>
    <scope>NUCLEOTIDE SEQUENCE [LARGE SCALE GENOMIC DNA]</scope>
    <source>
        <strain evidence="1 2">NIES-2285</strain>
    </source>
</reference>
<proteinExistence type="predicted"/>
<name>A0A0U9HI73_KLENI</name>